<evidence type="ECO:0000313" key="2">
    <source>
        <dbReference type="EMBL" id="QSG06504.1"/>
    </source>
</evidence>
<evidence type="ECO:0000313" key="3">
    <source>
        <dbReference type="Proteomes" id="UP000663525"/>
    </source>
</evidence>
<evidence type="ECO:0000256" key="1">
    <source>
        <dbReference type="SAM" id="Phobius"/>
    </source>
</evidence>
<dbReference type="EMBL" id="CP064787">
    <property type="protein sequence ID" value="QSG06504.1"/>
    <property type="molecule type" value="Genomic_DNA"/>
</dbReference>
<organism evidence="2 3">
    <name type="scientific">Halapricum desulfuricans</name>
    <dbReference type="NCBI Taxonomy" id="2841257"/>
    <lineage>
        <taxon>Archaea</taxon>
        <taxon>Methanobacteriati</taxon>
        <taxon>Methanobacteriota</taxon>
        <taxon>Stenosarchaea group</taxon>
        <taxon>Halobacteria</taxon>
        <taxon>Halobacteriales</taxon>
        <taxon>Haloarculaceae</taxon>
        <taxon>Halapricum</taxon>
    </lineage>
</organism>
<sequence>MATETADGLTGHVRSVTVTTLASLMGIVAAMVSEYGLGADPSGRINVFVVLGAIAVQIPILQALGVDVQEFSTKDYLYVAFMTFSLWFVSWTLLLTASAV</sequence>
<gene>
    <name evidence="2" type="ORF">HSR121_2174</name>
</gene>
<dbReference type="AlphaFoldDB" id="A0A897N1E6"/>
<dbReference type="GeneID" id="68855740"/>
<reference evidence="2" key="1">
    <citation type="submission" date="2020-11" db="EMBL/GenBank/DDBJ databases">
        <title>Carbohydrate-dependent, anaerobic sulfur respiration: A novel catabolism in halophilic archaea.</title>
        <authorList>
            <person name="Sorokin D.Y."/>
            <person name="Messina E."/>
            <person name="Smedile F."/>
            <person name="La Cono V."/>
            <person name="Hallsworth J.E."/>
            <person name="Yakimov M.M."/>
        </authorList>
    </citation>
    <scope>NUCLEOTIDE SEQUENCE</scope>
    <source>
        <strain evidence="2">HSR12-1</strain>
    </source>
</reference>
<dbReference type="Proteomes" id="UP000663525">
    <property type="component" value="Chromosome"/>
</dbReference>
<protein>
    <submittedName>
        <fullName evidence="2">Putative membrane protein</fullName>
    </submittedName>
</protein>
<keyword evidence="1" id="KW-0472">Membrane</keyword>
<dbReference type="Pfam" id="PF19094">
    <property type="entry name" value="EMC6_arch"/>
    <property type="match status" value="1"/>
</dbReference>
<name>A0A897N1E6_9EURY</name>
<proteinExistence type="predicted"/>
<feature type="transmembrane region" description="Helical" evidence="1">
    <location>
        <begin position="12"/>
        <end position="33"/>
    </location>
</feature>
<keyword evidence="1" id="KW-1133">Transmembrane helix</keyword>
<keyword evidence="1" id="KW-0812">Transmembrane</keyword>
<feature type="transmembrane region" description="Helical" evidence="1">
    <location>
        <begin position="45"/>
        <end position="64"/>
    </location>
</feature>
<accession>A0A897N1E6</accession>
<dbReference type="InterPro" id="IPR043941">
    <property type="entry name" value="EMC6-arch"/>
</dbReference>
<dbReference type="RefSeq" id="WP_229112992.1">
    <property type="nucleotide sequence ID" value="NZ_CP064787.1"/>
</dbReference>
<feature type="transmembrane region" description="Helical" evidence="1">
    <location>
        <begin position="76"/>
        <end position="97"/>
    </location>
</feature>